<evidence type="ECO:0000256" key="1">
    <source>
        <dbReference type="ARBA" id="ARBA00022729"/>
    </source>
</evidence>
<feature type="domain" description="Yeast cell wall synthesis Kre9/Knh1-like N-terminal" evidence="5">
    <location>
        <begin position="24"/>
        <end position="114"/>
    </location>
</feature>
<dbReference type="EMBL" id="KV722364">
    <property type="protein sequence ID" value="OCH92787.1"/>
    <property type="molecule type" value="Genomic_DNA"/>
</dbReference>
<gene>
    <name evidence="6" type="ORF">OBBRIDRAFT_886026</name>
</gene>
<organism evidence="6 7">
    <name type="scientific">Obba rivulosa</name>
    <dbReference type="NCBI Taxonomy" id="1052685"/>
    <lineage>
        <taxon>Eukaryota</taxon>
        <taxon>Fungi</taxon>
        <taxon>Dikarya</taxon>
        <taxon>Basidiomycota</taxon>
        <taxon>Agaricomycotina</taxon>
        <taxon>Agaricomycetes</taxon>
        <taxon>Polyporales</taxon>
        <taxon>Gelatoporiaceae</taxon>
        <taxon>Obba</taxon>
    </lineage>
</organism>
<name>A0A8E2DMH3_9APHY</name>
<feature type="region of interest" description="Disordered" evidence="2">
    <location>
        <begin position="138"/>
        <end position="194"/>
    </location>
</feature>
<evidence type="ECO:0000256" key="2">
    <source>
        <dbReference type="SAM" id="MobiDB-lite"/>
    </source>
</evidence>
<sequence>MIAPAFFALAVLAQSACATIFITSPVASTSWTAGQQQNINWMDDGTVPSLATFGPASVGVYIGTVNQQIMVQEIVSSVDVSTTSSIAFTPDPTMGSDGAVYFIRFQSLNAKDNTTGYPLEAFSSKFTLTGMSGNFNATEEQDINAGSGSASAASAPATSAPAGSSTSAGLTKAVSSGGSSPGVSSSSSSAASKPTQSNGAASFAVSGLTGVAGVAAAALSAFLL</sequence>
<dbReference type="PANTHER" id="PTHR28154:SF1">
    <property type="entry name" value="CELL WALL SYNTHESIS PROTEIN KNH1-RELATED"/>
    <property type="match status" value="1"/>
</dbReference>
<accession>A0A8E2DMH3</accession>
<protein>
    <recommendedName>
        <fullName evidence="5">Yeast cell wall synthesis Kre9/Knh1-like N-terminal domain-containing protein</fullName>
    </recommendedName>
</protein>
<reference evidence="6 7" key="1">
    <citation type="submission" date="2016-07" db="EMBL/GenBank/DDBJ databases">
        <title>Draft genome of the white-rot fungus Obba rivulosa 3A-2.</title>
        <authorList>
            <consortium name="DOE Joint Genome Institute"/>
            <person name="Miettinen O."/>
            <person name="Riley R."/>
            <person name="Acob R."/>
            <person name="Barry K."/>
            <person name="Cullen D."/>
            <person name="De Vries R."/>
            <person name="Hainaut M."/>
            <person name="Hatakka A."/>
            <person name="Henrissat B."/>
            <person name="Hilden K."/>
            <person name="Kuo R."/>
            <person name="Labutti K."/>
            <person name="Lipzen A."/>
            <person name="Makela M.R."/>
            <person name="Sandor L."/>
            <person name="Spatafora J.W."/>
            <person name="Grigoriev I.V."/>
            <person name="Hibbett D.S."/>
        </authorList>
    </citation>
    <scope>NUCLEOTIDE SEQUENCE [LARGE SCALE GENOMIC DNA]</scope>
    <source>
        <strain evidence="6 7">3A-2</strain>
    </source>
</reference>
<feature type="signal peptide" evidence="4">
    <location>
        <begin position="1"/>
        <end position="18"/>
    </location>
</feature>
<evidence type="ECO:0000313" key="6">
    <source>
        <dbReference type="EMBL" id="OCH92787.1"/>
    </source>
</evidence>
<dbReference type="Pfam" id="PF10342">
    <property type="entry name" value="Kre9_KNH"/>
    <property type="match status" value="1"/>
</dbReference>
<proteinExistence type="predicted"/>
<dbReference type="OrthoDB" id="2432613at2759"/>
<dbReference type="AlphaFoldDB" id="A0A8E2DMH3"/>
<keyword evidence="1 4" id="KW-0732">Signal</keyword>
<evidence type="ECO:0000259" key="5">
    <source>
        <dbReference type="Pfam" id="PF10342"/>
    </source>
</evidence>
<evidence type="ECO:0000256" key="4">
    <source>
        <dbReference type="SAM" id="SignalP"/>
    </source>
</evidence>
<keyword evidence="3" id="KW-0812">Transmembrane</keyword>
<feature type="compositionally biased region" description="Low complexity" evidence="2">
    <location>
        <begin position="145"/>
        <end position="194"/>
    </location>
</feature>
<feature type="chain" id="PRO_5034931840" description="Yeast cell wall synthesis Kre9/Knh1-like N-terminal domain-containing protein" evidence="4">
    <location>
        <begin position="19"/>
        <end position="224"/>
    </location>
</feature>
<dbReference type="GO" id="GO:0042546">
    <property type="term" value="P:cell wall biogenesis"/>
    <property type="evidence" value="ECO:0007669"/>
    <property type="project" value="InterPro"/>
</dbReference>
<keyword evidence="7" id="KW-1185">Reference proteome</keyword>
<dbReference type="InterPro" id="IPR045328">
    <property type="entry name" value="Kre9/Knh1"/>
</dbReference>
<dbReference type="PANTHER" id="PTHR28154">
    <property type="entry name" value="CELL WALL SYNTHESIS PROTEIN KNH1-RELATED"/>
    <property type="match status" value="1"/>
</dbReference>
<evidence type="ECO:0000256" key="3">
    <source>
        <dbReference type="SAM" id="Phobius"/>
    </source>
</evidence>
<keyword evidence="3" id="KW-0472">Membrane</keyword>
<dbReference type="InterPro" id="IPR018466">
    <property type="entry name" value="Kre9/Knh1-like_N"/>
</dbReference>
<dbReference type="Proteomes" id="UP000250043">
    <property type="component" value="Unassembled WGS sequence"/>
</dbReference>
<feature type="transmembrane region" description="Helical" evidence="3">
    <location>
        <begin position="200"/>
        <end position="223"/>
    </location>
</feature>
<keyword evidence="3" id="KW-1133">Transmembrane helix</keyword>
<dbReference type="GO" id="GO:0006078">
    <property type="term" value="P:(1-&gt;6)-beta-D-glucan biosynthetic process"/>
    <property type="evidence" value="ECO:0007669"/>
    <property type="project" value="InterPro"/>
</dbReference>
<evidence type="ECO:0000313" key="7">
    <source>
        <dbReference type="Proteomes" id="UP000250043"/>
    </source>
</evidence>